<evidence type="ECO:0000256" key="1">
    <source>
        <dbReference type="ARBA" id="ARBA00009431"/>
    </source>
</evidence>
<dbReference type="Gene3D" id="3.40.50.1820">
    <property type="entry name" value="alpha/beta hydrolase"/>
    <property type="match status" value="1"/>
</dbReference>
<comment type="caution">
    <text evidence="6">The sequence shown here is derived from an EMBL/GenBank/DDBJ whole genome shotgun (WGS) entry which is preliminary data.</text>
</comment>
<comment type="similarity">
    <text evidence="1 5">Belongs to the peptidase S10 family.</text>
</comment>
<gene>
    <name evidence="6" type="ORF">Mgra_00004747</name>
</gene>
<evidence type="ECO:0000313" key="7">
    <source>
        <dbReference type="Proteomes" id="UP000605970"/>
    </source>
</evidence>
<sequence length="492" mass="57151">MYLINYKFLFKIILFNLFIFNLFSQEINKNGENDEIKQKLPGQDFEINFKHYSGFLQVSKTKYFHYILTKSQNNPEKDPLILWLNGGPGCSSLLGLFSELGPYLISENGSKLLENPYSWNKNASILFIESPSGVGYSYSTDNNITTNDDETAKYNYEALKQFFNKFTYFKEHPFYISGESYGGIYLPMLANLIINEQNKFKINFKGMLIGNGALSDQLNINTLPLFAYNHGTVDEQLWRRFSRLCCNNCVDTCNIYVYANQINTTCFNLASLIFQSIYSGLFNPYDIYRNCEGSITKGLTKNKLLGLFSRAPFMTKKMEQFLLLNENKLENFEIQSDEYNYDKPIIPCIAEKPFHDYMNLPKLREALNIPSNLNINWQNCNDNFKTEYESQYVDMIKFIKNILKAKIPVVLYYGDTDSICNFLIGERFVEQLGIKLINPKQAWIFEDQVGGFVTKYEGLYLLTVRGVGHMVPQWAPERAEYIFNQFLNNKSF</sequence>
<dbReference type="InterPro" id="IPR018202">
    <property type="entry name" value="Ser_caboxypep_ser_AS"/>
</dbReference>
<evidence type="ECO:0000256" key="3">
    <source>
        <dbReference type="ARBA" id="ARBA00022670"/>
    </source>
</evidence>
<dbReference type="FunFam" id="3.40.50.1820:FF:000335">
    <property type="entry name" value="Carboxypeptidase"/>
    <property type="match status" value="1"/>
</dbReference>
<dbReference type="EC" id="3.4.16.-" evidence="5"/>
<keyword evidence="7" id="KW-1185">Reference proteome</keyword>
<dbReference type="InterPro" id="IPR033124">
    <property type="entry name" value="Ser_caboxypep_his_AS"/>
</dbReference>
<dbReference type="PROSITE" id="PS00560">
    <property type="entry name" value="CARBOXYPEPT_SER_HIS"/>
    <property type="match status" value="1"/>
</dbReference>
<dbReference type="PANTHER" id="PTHR11802">
    <property type="entry name" value="SERINE PROTEASE FAMILY S10 SERINE CARBOXYPEPTIDASE"/>
    <property type="match status" value="1"/>
</dbReference>
<evidence type="ECO:0000256" key="4">
    <source>
        <dbReference type="ARBA" id="ARBA00022801"/>
    </source>
</evidence>
<keyword evidence="4 5" id="KW-0378">Hydrolase</keyword>
<dbReference type="OrthoDB" id="443318at2759"/>
<evidence type="ECO:0000313" key="6">
    <source>
        <dbReference type="EMBL" id="KAF7635837.1"/>
    </source>
</evidence>
<dbReference type="AlphaFoldDB" id="A0A8S9ZS17"/>
<dbReference type="InterPro" id="IPR029058">
    <property type="entry name" value="AB_hydrolase_fold"/>
</dbReference>
<dbReference type="GO" id="GO:1904715">
    <property type="term" value="P:negative regulation of chaperone-mediated autophagy"/>
    <property type="evidence" value="ECO:0007669"/>
    <property type="project" value="UniProtKB-ARBA"/>
</dbReference>
<dbReference type="PANTHER" id="PTHR11802:SF418">
    <property type="entry name" value="SERINE CARBOXYPEPTIDASE CTSA-1.1"/>
    <property type="match status" value="1"/>
</dbReference>
<dbReference type="EMBL" id="JABEBT010000037">
    <property type="protein sequence ID" value="KAF7635837.1"/>
    <property type="molecule type" value="Genomic_DNA"/>
</dbReference>
<name>A0A8S9ZS17_9BILA</name>
<dbReference type="Proteomes" id="UP000605970">
    <property type="component" value="Unassembled WGS sequence"/>
</dbReference>
<evidence type="ECO:0000256" key="5">
    <source>
        <dbReference type="RuleBase" id="RU361156"/>
    </source>
</evidence>
<dbReference type="PRINTS" id="PR00724">
    <property type="entry name" value="CRBOXYPTASEC"/>
</dbReference>
<dbReference type="Gene3D" id="3.40.50.12670">
    <property type="match status" value="1"/>
</dbReference>
<dbReference type="GO" id="GO:0006508">
    <property type="term" value="P:proteolysis"/>
    <property type="evidence" value="ECO:0007669"/>
    <property type="project" value="UniProtKB-KW"/>
</dbReference>
<reference evidence="6" key="1">
    <citation type="journal article" date="2020" name="Ecol. Evol.">
        <title>Genome structure and content of the rice root-knot nematode (Meloidogyne graminicola).</title>
        <authorList>
            <person name="Phan N.T."/>
            <person name="Danchin E.G.J."/>
            <person name="Klopp C."/>
            <person name="Perfus-Barbeoch L."/>
            <person name="Kozlowski D.K."/>
            <person name="Koutsovoulos G.D."/>
            <person name="Lopez-Roques C."/>
            <person name="Bouchez O."/>
            <person name="Zahm M."/>
            <person name="Besnard G."/>
            <person name="Bellafiore S."/>
        </authorList>
    </citation>
    <scope>NUCLEOTIDE SEQUENCE</scope>
    <source>
        <strain evidence="6">VN-18</strain>
    </source>
</reference>
<dbReference type="FunFam" id="3.40.50.12670:FF:000002">
    <property type="entry name" value="Carboxypeptidase"/>
    <property type="match status" value="1"/>
</dbReference>
<proteinExistence type="inferred from homology"/>
<evidence type="ECO:0000256" key="2">
    <source>
        <dbReference type="ARBA" id="ARBA00022645"/>
    </source>
</evidence>
<organism evidence="6 7">
    <name type="scientific">Meloidogyne graminicola</name>
    <dbReference type="NCBI Taxonomy" id="189291"/>
    <lineage>
        <taxon>Eukaryota</taxon>
        <taxon>Metazoa</taxon>
        <taxon>Ecdysozoa</taxon>
        <taxon>Nematoda</taxon>
        <taxon>Chromadorea</taxon>
        <taxon>Rhabditida</taxon>
        <taxon>Tylenchina</taxon>
        <taxon>Tylenchomorpha</taxon>
        <taxon>Tylenchoidea</taxon>
        <taxon>Meloidogynidae</taxon>
        <taxon>Meloidogyninae</taxon>
        <taxon>Meloidogyne</taxon>
    </lineage>
</organism>
<protein>
    <recommendedName>
        <fullName evidence="5">Carboxypeptidase</fullName>
        <ecNumber evidence="5">3.4.16.-</ecNumber>
    </recommendedName>
</protein>
<feature type="chain" id="PRO_5035962439" description="Carboxypeptidase" evidence="5">
    <location>
        <begin position="25"/>
        <end position="492"/>
    </location>
</feature>
<dbReference type="SUPFAM" id="SSF53474">
    <property type="entry name" value="alpha/beta-Hydrolases"/>
    <property type="match status" value="1"/>
</dbReference>
<dbReference type="Pfam" id="PF00450">
    <property type="entry name" value="Peptidase_S10"/>
    <property type="match status" value="1"/>
</dbReference>
<dbReference type="PROSITE" id="PS00131">
    <property type="entry name" value="CARBOXYPEPT_SER_SER"/>
    <property type="match status" value="1"/>
</dbReference>
<accession>A0A8S9ZS17</accession>
<feature type="signal peptide" evidence="5">
    <location>
        <begin position="1"/>
        <end position="24"/>
    </location>
</feature>
<keyword evidence="2 5" id="KW-0121">Carboxypeptidase</keyword>
<keyword evidence="3 5" id="KW-0645">Protease</keyword>
<dbReference type="GO" id="GO:0004185">
    <property type="term" value="F:serine-type carboxypeptidase activity"/>
    <property type="evidence" value="ECO:0007669"/>
    <property type="project" value="UniProtKB-UniRule"/>
</dbReference>
<keyword evidence="5" id="KW-0732">Signal</keyword>
<dbReference type="InterPro" id="IPR001563">
    <property type="entry name" value="Peptidase_S10"/>
</dbReference>
<dbReference type="GO" id="GO:0031647">
    <property type="term" value="P:regulation of protein stability"/>
    <property type="evidence" value="ECO:0007669"/>
    <property type="project" value="UniProtKB-ARBA"/>
</dbReference>